<accession>A0AAU0MVW7</accession>
<protein>
    <submittedName>
        <fullName evidence="2">PCP reductase family protein</fullName>
    </submittedName>
</protein>
<dbReference type="GO" id="GO:0016491">
    <property type="term" value="F:oxidoreductase activity"/>
    <property type="evidence" value="ECO:0007669"/>
    <property type="project" value="InterPro"/>
</dbReference>
<evidence type="ECO:0000313" key="2">
    <source>
        <dbReference type="EMBL" id="WOX04627.1"/>
    </source>
</evidence>
<evidence type="ECO:0000313" key="3">
    <source>
        <dbReference type="Proteomes" id="UP001302477"/>
    </source>
</evidence>
<dbReference type="KEGG" id="mpaf:R5R33_12860"/>
<dbReference type="GO" id="GO:0015979">
    <property type="term" value="P:photosynthesis"/>
    <property type="evidence" value="ECO:0007669"/>
    <property type="project" value="InterPro"/>
</dbReference>
<reference evidence="2 3" key="1">
    <citation type="submission" date="2023-10" db="EMBL/GenBank/DDBJ databases">
        <title>Description of Microbulbifer bruguierae sp. nov., isolated from the sediments of mangrove plant Bruguiera sexangula and comparative genomic analyses of the genus Microbulbifer.</title>
        <authorList>
            <person name="Long M."/>
        </authorList>
    </citation>
    <scope>NUCLEOTIDE SEQUENCE [LARGE SCALE GENOMIC DNA]</scope>
    <source>
        <strain evidence="2 3">SPO729</strain>
    </source>
</reference>
<organism evidence="2 3">
    <name type="scientific">Microbulbifer pacificus</name>
    <dbReference type="NCBI Taxonomy" id="407164"/>
    <lineage>
        <taxon>Bacteria</taxon>
        <taxon>Pseudomonadati</taxon>
        <taxon>Pseudomonadota</taxon>
        <taxon>Gammaproteobacteria</taxon>
        <taxon>Cellvibrionales</taxon>
        <taxon>Microbulbiferaceae</taxon>
        <taxon>Microbulbifer</taxon>
    </lineage>
</organism>
<dbReference type="EMBL" id="CP137555">
    <property type="protein sequence ID" value="WOX04627.1"/>
    <property type="molecule type" value="Genomic_DNA"/>
</dbReference>
<gene>
    <name evidence="2" type="ORF">R5R33_12860</name>
</gene>
<dbReference type="AlphaFoldDB" id="A0AAU0MVW7"/>
<sequence length="57" mass="6656">MSESEIKWDLTAELSMDFVPIFVRGTVKKKVEAAARERGIKEITVDFIEEVRKEKDR</sequence>
<dbReference type="GO" id="GO:0015995">
    <property type="term" value="P:chlorophyll biosynthetic process"/>
    <property type="evidence" value="ECO:0007669"/>
    <property type="project" value="InterPro"/>
</dbReference>
<proteinExistence type="predicted"/>
<evidence type="ECO:0000259" key="1">
    <source>
        <dbReference type="Pfam" id="PF08369"/>
    </source>
</evidence>
<feature type="domain" description="Light-independent protochlorophyllide reductase subunit B-like C-terminal" evidence="1">
    <location>
        <begin position="8"/>
        <end position="52"/>
    </location>
</feature>
<dbReference type="InterPro" id="IPR013580">
    <property type="entry name" value="LI-POR_suB-like_C"/>
</dbReference>
<dbReference type="Proteomes" id="UP001302477">
    <property type="component" value="Chromosome"/>
</dbReference>
<dbReference type="Gene3D" id="1.10.8.550">
    <property type="entry name" value="Proto-chlorophyllide reductase 57 kD subunit B"/>
    <property type="match status" value="1"/>
</dbReference>
<dbReference type="RefSeq" id="WP_318953104.1">
    <property type="nucleotide sequence ID" value="NZ_CP137555.1"/>
</dbReference>
<name>A0AAU0MVW7_9GAMM</name>
<dbReference type="Pfam" id="PF08369">
    <property type="entry name" value="PCP_red"/>
    <property type="match status" value="1"/>
</dbReference>
<dbReference type="InterPro" id="IPR042298">
    <property type="entry name" value="P-CP_red_C"/>
</dbReference>
<keyword evidence="3" id="KW-1185">Reference proteome</keyword>